<dbReference type="RefSeq" id="WP_086314113.1">
    <property type="nucleotide sequence ID" value="NZ_CP147244.1"/>
</dbReference>
<evidence type="ECO:0000256" key="1">
    <source>
        <dbReference type="SAM" id="Phobius"/>
    </source>
</evidence>
<feature type="transmembrane region" description="Helical" evidence="1">
    <location>
        <begin position="31"/>
        <end position="52"/>
    </location>
</feature>
<feature type="transmembrane region" description="Helical" evidence="1">
    <location>
        <begin position="7"/>
        <end position="25"/>
    </location>
</feature>
<proteinExistence type="predicted"/>
<protein>
    <submittedName>
        <fullName evidence="2">Uncharacterized protein</fullName>
    </submittedName>
</protein>
<accession>A0AAQ3WDQ4</accession>
<evidence type="ECO:0000313" key="2">
    <source>
        <dbReference type="EMBL" id="WYK00591.1"/>
    </source>
</evidence>
<dbReference type="EMBL" id="CP147244">
    <property type="protein sequence ID" value="WYK00591.1"/>
    <property type="molecule type" value="Genomic_DNA"/>
</dbReference>
<keyword evidence="1" id="KW-1133">Transmembrane helix</keyword>
<evidence type="ECO:0000313" key="3">
    <source>
        <dbReference type="Proteomes" id="UP000194948"/>
    </source>
</evidence>
<keyword evidence="1" id="KW-0812">Transmembrane</keyword>
<keyword evidence="3" id="KW-1185">Reference proteome</keyword>
<name>A0AAQ3WDQ4_9ENTE</name>
<sequence length="60" mass="6846">MKKIQFVLLMVTTIFIFLIPKLNLTKESLDNVTYVSLGIYFVLLANLTNNVLKNIASKNE</sequence>
<dbReference type="Proteomes" id="UP000194948">
    <property type="component" value="Chromosome"/>
</dbReference>
<reference evidence="2 3" key="2">
    <citation type="submission" date="2024-03" db="EMBL/GenBank/DDBJ databases">
        <title>The Genome Sequence of Enterococcus sp. DIV0205d.</title>
        <authorList>
            <consortium name="The Broad Institute Genomics Platform"/>
            <consortium name="The Broad Institute Microbial Omics Core"/>
            <consortium name="The Broad Institute Genomic Center for Infectious Diseases"/>
            <person name="Earl A."/>
            <person name="Manson A."/>
            <person name="Gilmore M."/>
            <person name="Schwartman J."/>
            <person name="Shea T."/>
            <person name="Abouelleil A."/>
            <person name="Cao P."/>
            <person name="Chapman S."/>
            <person name="Cusick C."/>
            <person name="Young S."/>
            <person name="Neafsey D."/>
            <person name="Nusbaum C."/>
            <person name="Birren B."/>
        </authorList>
    </citation>
    <scope>NUCLEOTIDE SEQUENCE [LARGE SCALE GENOMIC DNA]</scope>
    <source>
        <strain evidence="2 3">7F3_DIV0205</strain>
    </source>
</reference>
<reference evidence="3" key="1">
    <citation type="submission" date="2017-05" db="EMBL/GenBank/DDBJ databases">
        <title>The Genome Sequence of EEnterococcus faecalis 9F2_4866.</title>
        <authorList>
            <consortium name="The Broad Institute Genomics Platform"/>
            <consortium name="The Broad Institute Genomic Center for Infectious Diseases"/>
            <person name="Earl A."/>
            <person name="Manson A."/>
            <person name="Schwartman J."/>
            <person name="Gilmore M."/>
            <person name="Abouelleil A."/>
            <person name="Cao P."/>
            <person name="Chapman S."/>
            <person name="Cusick C."/>
            <person name="Shea T."/>
            <person name="Young S."/>
            <person name="Neafsey D."/>
            <person name="Nusbaum C."/>
            <person name="Birren B."/>
        </authorList>
    </citation>
    <scope>NUCLEOTIDE SEQUENCE [LARGE SCALE GENOMIC DNA]</scope>
    <source>
        <strain evidence="3">7F3_DIV0205</strain>
    </source>
</reference>
<organism evidence="2 3">
    <name type="scientific">Candidatus Enterococcus palustris</name>
    <dbReference type="NCBI Taxonomy" id="1834189"/>
    <lineage>
        <taxon>Bacteria</taxon>
        <taxon>Bacillati</taxon>
        <taxon>Bacillota</taxon>
        <taxon>Bacilli</taxon>
        <taxon>Lactobacillales</taxon>
        <taxon>Enterococcaceae</taxon>
        <taxon>Enterococcus</taxon>
    </lineage>
</organism>
<gene>
    <name evidence="2" type="ORF">A5821_001689</name>
</gene>
<dbReference type="AlphaFoldDB" id="A0AAQ3WDQ4"/>
<keyword evidence="1" id="KW-0472">Membrane</keyword>